<dbReference type="SFLD" id="SFLDG01278">
    <property type="entry name" value="biotin_synthase_like"/>
    <property type="match status" value="1"/>
</dbReference>
<dbReference type="AlphaFoldDB" id="S7T0J1"/>
<dbReference type="GO" id="GO:0051537">
    <property type="term" value="F:2 iron, 2 sulfur cluster binding"/>
    <property type="evidence" value="ECO:0007669"/>
    <property type="project" value="UniProtKB-KW"/>
</dbReference>
<dbReference type="GO" id="GO:0004076">
    <property type="term" value="F:biotin synthase activity"/>
    <property type="evidence" value="ECO:0007669"/>
    <property type="project" value="UniProtKB-UniRule"/>
</dbReference>
<dbReference type="SFLD" id="SFLDG01060">
    <property type="entry name" value="BATS_domain_containing"/>
    <property type="match status" value="1"/>
</dbReference>
<comment type="function">
    <text evidence="13">Catalyzes the conversion of dethiobiotin (DTB) to biotin by the insertion of a sulfur atom into dethiobiotin via a radical-based mechanism.</text>
</comment>
<comment type="similarity">
    <text evidence="2 13">Belongs to the radical SAM superfamily. Biotin synthase family.</text>
</comment>
<keyword evidence="11 13" id="KW-0411">Iron-sulfur</keyword>
<feature type="binding site" evidence="13 14">
    <location>
        <position position="75"/>
    </location>
    <ligand>
        <name>[4Fe-4S] cluster</name>
        <dbReference type="ChEBI" id="CHEBI:49883"/>
        <note>4Fe-4S-S-AdoMet</note>
    </ligand>
</feature>
<dbReference type="RefSeq" id="WP_020888016.1">
    <property type="nucleotide sequence ID" value="NZ_ATHI01000031.1"/>
</dbReference>
<evidence type="ECO:0000256" key="9">
    <source>
        <dbReference type="ARBA" id="ARBA00022756"/>
    </source>
</evidence>
<evidence type="ECO:0000256" key="1">
    <source>
        <dbReference type="ARBA" id="ARBA00004942"/>
    </source>
</evidence>
<dbReference type="InterPro" id="IPR013785">
    <property type="entry name" value="Aldolase_TIM"/>
</dbReference>
<dbReference type="GO" id="GO:0051539">
    <property type="term" value="F:4 iron, 4 sulfur cluster binding"/>
    <property type="evidence" value="ECO:0007669"/>
    <property type="project" value="UniProtKB-KW"/>
</dbReference>
<dbReference type="NCBIfam" id="TIGR00433">
    <property type="entry name" value="bioB"/>
    <property type="match status" value="1"/>
</dbReference>
<dbReference type="CDD" id="cd01335">
    <property type="entry name" value="Radical_SAM"/>
    <property type="match status" value="1"/>
</dbReference>
<dbReference type="PANTHER" id="PTHR22976">
    <property type="entry name" value="BIOTIN SYNTHASE"/>
    <property type="match status" value="1"/>
</dbReference>
<dbReference type="OrthoDB" id="9786826at2"/>
<keyword evidence="9 13" id="KW-0093">Biotin biosynthesis</keyword>
<keyword evidence="8 13" id="KW-0479">Metal-binding</keyword>
<protein>
    <recommendedName>
        <fullName evidence="3 13">Biotin synthase</fullName>
        <ecNumber evidence="3 13">2.8.1.6</ecNumber>
    </recommendedName>
</protein>
<evidence type="ECO:0000256" key="4">
    <source>
        <dbReference type="ARBA" id="ARBA00022485"/>
    </source>
</evidence>
<proteinExistence type="inferred from homology"/>
<evidence type="ECO:0000313" key="17">
    <source>
        <dbReference type="Proteomes" id="UP000014975"/>
    </source>
</evidence>
<comment type="cofactor">
    <cofactor evidence="14">
        <name>[2Fe-2S] cluster</name>
        <dbReference type="ChEBI" id="CHEBI:190135"/>
    </cofactor>
    <text evidence="14">Binds 1 [2Fe-2S] cluster. The cluster is coordinated with 3 cysteines and 1 arginine.</text>
</comment>
<comment type="catalytic activity">
    <reaction evidence="12 13">
        <text>(4R,5S)-dethiobiotin + (sulfur carrier)-SH + 2 reduced [2Fe-2S]-[ferredoxin] + 2 S-adenosyl-L-methionine = (sulfur carrier)-H + biotin + 2 5'-deoxyadenosine + 2 L-methionine + 2 oxidized [2Fe-2S]-[ferredoxin]</text>
        <dbReference type="Rhea" id="RHEA:22060"/>
        <dbReference type="Rhea" id="RHEA-COMP:10000"/>
        <dbReference type="Rhea" id="RHEA-COMP:10001"/>
        <dbReference type="Rhea" id="RHEA-COMP:14737"/>
        <dbReference type="Rhea" id="RHEA-COMP:14739"/>
        <dbReference type="ChEBI" id="CHEBI:17319"/>
        <dbReference type="ChEBI" id="CHEBI:29917"/>
        <dbReference type="ChEBI" id="CHEBI:33737"/>
        <dbReference type="ChEBI" id="CHEBI:33738"/>
        <dbReference type="ChEBI" id="CHEBI:57586"/>
        <dbReference type="ChEBI" id="CHEBI:57844"/>
        <dbReference type="ChEBI" id="CHEBI:59789"/>
        <dbReference type="ChEBI" id="CHEBI:64428"/>
        <dbReference type="ChEBI" id="CHEBI:149473"/>
        <dbReference type="EC" id="2.8.1.6"/>
    </reaction>
</comment>
<dbReference type="Pfam" id="PF06968">
    <property type="entry name" value="BATS"/>
    <property type="match status" value="1"/>
</dbReference>
<comment type="caution">
    <text evidence="16">The sequence shown here is derived from an EMBL/GenBank/DDBJ whole genome shotgun (WGS) entry which is preliminary data.</text>
</comment>
<dbReference type="InterPro" id="IPR024177">
    <property type="entry name" value="Biotin_synthase"/>
</dbReference>
<dbReference type="SMART" id="SM00876">
    <property type="entry name" value="BATS"/>
    <property type="match status" value="1"/>
</dbReference>
<dbReference type="EMBL" id="ATHI01000031">
    <property type="protein sequence ID" value="EPR30597.1"/>
    <property type="molecule type" value="Genomic_DNA"/>
</dbReference>
<evidence type="ECO:0000256" key="3">
    <source>
        <dbReference type="ARBA" id="ARBA00012236"/>
    </source>
</evidence>
<evidence type="ECO:0000256" key="12">
    <source>
        <dbReference type="ARBA" id="ARBA00051157"/>
    </source>
</evidence>
<evidence type="ECO:0000256" key="14">
    <source>
        <dbReference type="PIRSR" id="PIRSR001619-1"/>
    </source>
</evidence>
<keyword evidence="17" id="KW-1185">Reference proteome</keyword>
<dbReference type="GO" id="GO:0005506">
    <property type="term" value="F:iron ion binding"/>
    <property type="evidence" value="ECO:0007669"/>
    <property type="project" value="UniProtKB-UniRule"/>
</dbReference>
<dbReference type="Gene3D" id="3.20.20.70">
    <property type="entry name" value="Aldolase class I"/>
    <property type="match status" value="1"/>
</dbReference>
<comment type="subunit">
    <text evidence="13">Homodimer.</text>
</comment>
<comment type="caution">
    <text evidence="13">Lacks conserved residue(s) required for the propagation of feature annotation.</text>
</comment>
<dbReference type="PIRSF" id="PIRSF001619">
    <property type="entry name" value="Biotin_synth"/>
    <property type="match status" value="1"/>
</dbReference>
<keyword evidence="5 13" id="KW-0808">Transferase</keyword>
<evidence type="ECO:0000256" key="7">
    <source>
        <dbReference type="ARBA" id="ARBA00022714"/>
    </source>
</evidence>
<dbReference type="HAMAP" id="MF_01694">
    <property type="entry name" value="BioB"/>
    <property type="match status" value="1"/>
</dbReference>
<sequence length="325" mass="34213">MRASSSLDPIYHKALAGETPGHEQAMVLADAARDEPERLIEAAAKVRDAHRGRRVQICAIVNAKSGRCSEDCAFCAQSAHHRTAAPEHPFIGAKATAQAALRAREAGVSRFGIVTSGLRPTRAEFEELVEAVGMVRDMGLEPDVSVGLLDAGQLDRLRQAGLRRLHHNLETSAAFFPNVCTTHAYEDDVAVVRAALAMGVEVCSGGLFGLGESWGDRAELALTLAGLGVSSVPMNFLNPIPGTRLGERAVLSAGEAAAVIALFRLILPLACLRICGGREAVFGPDPALPLAAGADGLMVGDYLTTPGQRPAEALAALRRLGYQPT</sequence>
<feature type="domain" description="Radical SAM core" evidence="15">
    <location>
        <begin position="50"/>
        <end position="278"/>
    </location>
</feature>
<organism evidence="16 17">
    <name type="scientific">Alkalidesulfovibrio alkalitolerans DSM 16529</name>
    <dbReference type="NCBI Taxonomy" id="1121439"/>
    <lineage>
        <taxon>Bacteria</taxon>
        <taxon>Pseudomonadati</taxon>
        <taxon>Thermodesulfobacteriota</taxon>
        <taxon>Desulfovibrionia</taxon>
        <taxon>Desulfovibrionales</taxon>
        <taxon>Desulfovibrionaceae</taxon>
        <taxon>Alkalidesulfovibrio</taxon>
    </lineage>
</organism>
<evidence type="ECO:0000313" key="16">
    <source>
        <dbReference type="EMBL" id="EPR30597.1"/>
    </source>
</evidence>
<comment type="cofactor">
    <cofactor evidence="13">
        <name>[2Fe-2S] cluster</name>
        <dbReference type="ChEBI" id="CHEBI:190135"/>
    </cofactor>
    <text evidence="13">Binds 1 [2Fe-2S] cluster. The cluster is coordinated with 3 cysteines and 1 arginine.</text>
</comment>
<feature type="binding site" evidence="13 14">
    <location>
        <position position="68"/>
    </location>
    <ligand>
        <name>[4Fe-4S] cluster</name>
        <dbReference type="ChEBI" id="CHEBI:49883"/>
        <note>4Fe-4S-S-AdoMet</note>
    </ligand>
</feature>
<evidence type="ECO:0000259" key="15">
    <source>
        <dbReference type="PROSITE" id="PS51918"/>
    </source>
</evidence>
<dbReference type="PANTHER" id="PTHR22976:SF2">
    <property type="entry name" value="BIOTIN SYNTHASE, MITOCHONDRIAL"/>
    <property type="match status" value="1"/>
</dbReference>
<dbReference type="InterPro" id="IPR058240">
    <property type="entry name" value="rSAM_sf"/>
</dbReference>
<keyword evidence="6 13" id="KW-0949">S-adenosyl-L-methionine</keyword>
<dbReference type="STRING" id="1121439.dsat_1319"/>
<gene>
    <name evidence="13" type="primary">bioB</name>
    <name evidence="16" type="ORF">dsat_1319</name>
</gene>
<dbReference type="eggNOG" id="COG0502">
    <property type="taxonomic scope" value="Bacteria"/>
</dbReference>
<accession>S7T0J1</accession>
<feature type="binding site" evidence="13 14">
    <location>
        <position position="203"/>
    </location>
    <ligand>
        <name>[2Fe-2S] cluster</name>
        <dbReference type="ChEBI" id="CHEBI:190135"/>
    </ligand>
</feature>
<dbReference type="InterPro" id="IPR002684">
    <property type="entry name" value="Biotin_synth/BioAB"/>
</dbReference>
<keyword evidence="7 13" id="KW-0001">2Fe-2S</keyword>
<comment type="pathway">
    <text evidence="1 13">Cofactor biosynthesis; biotin biosynthesis; biotin from 7,8-diaminononanoate: step 2/2.</text>
</comment>
<evidence type="ECO:0000256" key="10">
    <source>
        <dbReference type="ARBA" id="ARBA00023004"/>
    </source>
</evidence>
<dbReference type="PATRIC" id="fig|1121439.3.peg.2701"/>
<evidence type="ECO:0000256" key="5">
    <source>
        <dbReference type="ARBA" id="ARBA00022679"/>
    </source>
</evidence>
<evidence type="ECO:0000256" key="8">
    <source>
        <dbReference type="ARBA" id="ARBA00022723"/>
    </source>
</evidence>
<dbReference type="PROSITE" id="PS51918">
    <property type="entry name" value="RADICAL_SAM"/>
    <property type="match status" value="1"/>
</dbReference>
<dbReference type="SUPFAM" id="SSF102114">
    <property type="entry name" value="Radical SAM enzymes"/>
    <property type="match status" value="1"/>
</dbReference>
<comment type="cofactor">
    <cofactor evidence="13 14">
        <name>[4Fe-4S] cluster</name>
        <dbReference type="ChEBI" id="CHEBI:49883"/>
    </cofactor>
    <text evidence="13 14">Binds 1 [4Fe-4S] cluster. The cluster is coordinated with 3 cysteines and an exchangeable S-adenosyl-L-methionine.</text>
</comment>
<reference evidence="16 17" key="1">
    <citation type="journal article" date="2013" name="Genome Announc.">
        <title>Draft genome sequences for three mercury-methylating, sulfate-reducing bacteria.</title>
        <authorList>
            <person name="Brown S.D."/>
            <person name="Hurt R.A.Jr."/>
            <person name="Gilmour C.C."/>
            <person name="Elias D.A."/>
        </authorList>
    </citation>
    <scope>NUCLEOTIDE SEQUENCE [LARGE SCALE GENOMIC DNA]</scope>
    <source>
        <strain evidence="16 17">DSM 16529</strain>
    </source>
</reference>
<evidence type="ECO:0000256" key="2">
    <source>
        <dbReference type="ARBA" id="ARBA00010765"/>
    </source>
</evidence>
<dbReference type="Pfam" id="PF04055">
    <property type="entry name" value="Radical_SAM"/>
    <property type="match status" value="1"/>
</dbReference>
<dbReference type="UniPathway" id="UPA00078">
    <property type="reaction ID" value="UER00162"/>
</dbReference>
<dbReference type="EC" id="2.8.1.6" evidence="3 13"/>
<evidence type="ECO:0000256" key="13">
    <source>
        <dbReference type="HAMAP-Rule" id="MF_01694"/>
    </source>
</evidence>
<keyword evidence="4 13" id="KW-0004">4Fe-4S</keyword>
<dbReference type="SFLD" id="SFLDS00029">
    <property type="entry name" value="Radical_SAM"/>
    <property type="match status" value="1"/>
</dbReference>
<name>S7T0J1_9BACT</name>
<evidence type="ECO:0000256" key="11">
    <source>
        <dbReference type="ARBA" id="ARBA00023014"/>
    </source>
</evidence>
<feature type="binding site" evidence="13 14">
    <location>
        <position position="72"/>
    </location>
    <ligand>
        <name>[4Fe-4S] cluster</name>
        <dbReference type="ChEBI" id="CHEBI:49883"/>
        <note>4Fe-4S-S-AdoMet</note>
    </ligand>
</feature>
<dbReference type="InterPro" id="IPR007197">
    <property type="entry name" value="rSAM"/>
</dbReference>
<keyword evidence="10 13" id="KW-0408">Iron</keyword>
<feature type="binding site" evidence="13 14">
    <location>
        <position position="273"/>
    </location>
    <ligand>
        <name>[2Fe-2S] cluster</name>
        <dbReference type="ChEBI" id="CHEBI:190135"/>
    </ligand>
</feature>
<dbReference type="Proteomes" id="UP000014975">
    <property type="component" value="Unassembled WGS sequence"/>
</dbReference>
<dbReference type="GO" id="GO:0009102">
    <property type="term" value="P:biotin biosynthetic process"/>
    <property type="evidence" value="ECO:0007669"/>
    <property type="project" value="UniProtKB-UniRule"/>
</dbReference>
<dbReference type="InterPro" id="IPR006638">
    <property type="entry name" value="Elp3/MiaA/NifB-like_rSAM"/>
</dbReference>
<dbReference type="InterPro" id="IPR010722">
    <property type="entry name" value="BATS_dom"/>
</dbReference>
<evidence type="ECO:0000256" key="6">
    <source>
        <dbReference type="ARBA" id="ARBA00022691"/>
    </source>
</evidence>
<dbReference type="SMART" id="SM00729">
    <property type="entry name" value="Elp3"/>
    <property type="match status" value="1"/>
</dbReference>